<comment type="similarity">
    <text evidence="2">Belongs to the HOP2 family.</text>
</comment>
<keyword evidence="6" id="KW-0175">Coiled coil</keyword>
<evidence type="ECO:0000256" key="2">
    <source>
        <dbReference type="ARBA" id="ARBA00007922"/>
    </source>
</evidence>
<dbReference type="GO" id="GO:0003690">
    <property type="term" value="F:double-stranded DNA binding"/>
    <property type="evidence" value="ECO:0007669"/>
    <property type="project" value="TreeGrafter"/>
</dbReference>
<comment type="subcellular location">
    <subcellularLocation>
        <location evidence="1">Nucleus</location>
    </subcellularLocation>
</comment>
<proteinExistence type="inferred from homology"/>
<dbReference type="Gene3D" id="1.10.10.10">
    <property type="entry name" value="Winged helix-like DNA-binding domain superfamily/Winged helix DNA-binding domain"/>
    <property type="match status" value="1"/>
</dbReference>
<accession>A0A0C9XAJ0</accession>
<dbReference type="InterPro" id="IPR010776">
    <property type="entry name" value="Hop2_WH_dom"/>
</dbReference>
<dbReference type="GO" id="GO:0007129">
    <property type="term" value="P:homologous chromosome pairing at meiosis"/>
    <property type="evidence" value="ECO:0007669"/>
    <property type="project" value="TreeGrafter"/>
</dbReference>
<dbReference type="Proteomes" id="UP000054477">
    <property type="component" value="Unassembled WGS sequence"/>
</dbReference>
<dbReference type="OrthoDB" id="272266at2759"/>
<keyword evidence="9" id="KW-1185">Reference proteome</keyword>
<dbReference type="EMBL" id="KN838539">
    <property type="protein sequence ID" value="KIK09305.1"/>
    <property type="molecule type" value="Genomic_DNA"/>
</dbReference>
<feature type="domain" description="Homologous-pairing protein 2 winged helix" evidence="7">
    <location>
        <begin position="2"/>
        <end position="50"/>
    </location>
</feature>
<keyword evidence="5" id="KW-0469">Meiosis</keyword>
<keyword evidence="3" id="KW-0233">DNA recombination</keyword>
<dbReference type="PANTHER" id="PTHR15938">
    <property type="entry name" value="TBP-1 INTERACTING PROTEIN"/>
    <property type="match status" value="1"/>
</dbReference>
<reference evidence="8 9" key="1">
    <citation type="submission" date="2014-04" db="EMBL/GenBank/DDBJ databases">
        <authorList>
            <consortium name="DOE Joint Genome Institute"/>
            <person name="Kuo A."/>
            <person name="Kohler A."/>
            <person name="Nagy L.G."/>
            <person name="Floudas D."/>
            <person name="Copeland A."/>
            <person name="Barry K.W."/>
            <person name="Cichocki N."/>
            <person name="Veneault-Fourrey C."/>
            <person name="LaButti K."/>
            <person name="Lindquist E.A."/>
            <person name="Lipzen A."/>
            <person name="Lundell T."/>
            <person name="Morin E."/>
            <person name="Murat C."/>
            <person name="Sun H."/>
            <person name="Tunlid A."/>
            <person name="Henrissat B."/>
            <person name="Grigoriev I.V."/>
            <person name="Hibbett D.S."/>
            <person name="Martin F."/>
            <person name="Nordberg H.P."/>
            <person name="Cantor M.N."/>
            <person name="Hua S.X."/>
        </authorList>
    </citation>
    <scope>NUCLEOTIDE SEQUENCE [LARGE SCALE GENOMIC DNA]</scope>
    <source>
        <strain evidence="8 9">LaAM-08-1</strain>
    </source>
</reference>
<feature type="coiled-coil region" evidence="6">
    <location>
        <begin position="62"/>
        <end position="96"/>
    </location>
</feature>
<evidence type="ECO:0000259" key="7">
    <source>
        <dbReference type="Pfam" id="PF07106"/>
    </source>
</evidence>
<dbReference type="GO" id="GO:0010774">
    <property type="term" value="P:meiotic strand invasion involved in reciprocal meiotic recombination"/>
    <property type="evidence" value="ECO:0007669"/>
    <property type="project" value="TreeGrafter"/>
</dbReference>
<gene>
    <name evidence="8" type="ORF">K443DRAFT_127748</name>
</gene>
<organism evidence="8 9">
    <name type="scientific">Laccaria amethystina LaAM-08-1</name>
    <dbReference type="NCBI Taxonomy" id="1095629"/>
    <lineage>
        <taxon>Eukaryota</taxon>
        <taxon>Fungi</taxon>
        <taxon>Dikarya</taxon>
        <taxon>Basidiomycota</taxon>
        <taxon>Agaricomycotina</taxon>
        <taxon>Agaricomycetes</taxon>
        <taxon>Agaricomycetidae</taxon>
        <taxon>Agaricales</taxon>
        <taxon>Agaricineae</taxon>
        <taxon>Hydnangiaceae</taxon>
        <taxon>Laccaria</taxon>
    </lineage>
</organism>
<dbReference type="AlphaFoldDB" id="A0A0C9XAJ0"/>
<evidence type="ECO:0000256" key="1">
    <source>
        <dbReference type="ARBA" id="ARBA00004123"/>
    </source>
</evidence>
<dbReference type="STRING" id="1095629.A0A0C9XAJ0"/>
<evidence type="ECO:0000256" key="5">
    <source>
        <dbReference type="ARBA" id="ARBA00023254"/>
    </source>
</evidence>
<evidence type="ECO:0000313" key="8">
    <source>
        <dbReference type="EMBL" id="KIK09305.1"/>
    </source>
</evidence>
<evidence type="ECO:0000256" key="4">
    <source>
        <dbReference type="ARBA" id="ARBA00023242"/>
    </source>
</evidence>
<dbReference type="Pfam" id="PF07106">
    <property type="entry name" value="WHD_TBPIP"/>
    <property type="match status" value="1"/>
</dbReference>
<keyword evidence="4" id="KW-0539">Nucleus</keyword>
<evidence type="ECO:0000256" key="6">
    <source>
        <dbReference type="SAM" id="Coils"/>
    </source>
</evidence>
<dbReference type="PANTHER" id="PTHR15938:SF0">
    <property type="entry name" value="HOMOLOGOUS-PAIRING PROTEIN 2 HOMOLOG"/>
    <property type="match status" value="1"/>
</dbReference>
<dbReference type="GO" id="GO:0120231">
    <property type="term" value="C:DNA recombinase auxiliary factor complex"/>
    <property type="evidence" value="ECO:0007669"/>
    <property type="project" value="TreeGrafter"/>
</dbReference>
<dbReference type="GO" id="GO:0000709">
    <property type="term" value="P:meiotic joint molecule formation"/>
    <property type="evidence" value="ECO:0007669"/>
    <property type="project" value="TreeGrafter"/>
</dbReference>
<dbReference type="GO" id="GO:0120230">
    <property type="term" value="F:recombinase activator activity"/>
    <property type="evidence" value="ECO:0007669"/>
    <property type="project" value="TreeGrafter"/>
</dbReference>
<evidence type="ECO:0000256" key="3">
    <source>
        <dbReference type="ARBA" id="ARBA00023172"/>
    </source>
</evidence>
<dbReference type="InterPro" id="IPR036388">
    <property type="entry name" value="WH-like_DNA-bd_sf"/>
</dbReference>
<dbReference type="HOGENOM" id="CLU_063266_3_1_1"/>
<evidence type="ECO:0000313" key="9">
    <source>
        <dbReference type="Proteomes" id="UP000054477"/>
    </source>
</evidence>
<protein>
    <recommendedName>
        <fullName evidence="7">Homologous-pairing protein 2 winged helix domain-containing protein</fullName>
    </recommendedName>
</protein>
<dbReference type="GO" id="GO:0000794">
    <property type="term" value="C:condensed nuclear chromosome"/>
    <property type="evidence" value="ECO:0007669"/>
    <property type="project" value="TreeGrafter"/>
</dbReference>
<reference evidence="9" key="2">
    <citation type="submission" date="2015-01" db="EMBL/GenBank/DDBJ databases">
        <title>Evolutionary Origins and Diversification of the Mycorrhizal Mutualists.</title>
        <authorList>
            <consortium name="DOE Joint Genome Institute"/>
            <consortium name="Mycorrhizal Genomics Consortium"/>
            <person name="Kohler A."/>
            <person name="Kuo A."/>
            <person name="Nagy L.G."/>
            <person name="Floudas D."/>
            <person name="Copeland A."/>
            <person name="Barry K.W."/>
            <person name="Cichocki N."/>
            <person name="Veneault-Fourrey C."/>
            <person name="LaButti K."/>
            <person name="Lindquist E.A."/>
            <person name="Lipzen A."/>
            <person name="Lundell T."/>
            <person name="Morin E."/>
            <person name="Murat C."/>
            <person name="Riley R."/>
            <person name="Ohm R."/>
            <person name="Sun H."/>
            <person name="Tunlid A."/>
            <person name="Henrissat B."/>
            <person name="Grigoriev I.V."/>
            <person name="Hibbett D.S."/>
            <person name="Martin F."/>
        </authorList>
    </citation>
    <scope>NUCLEOTIDE SEQUENCE [LARGE SCALE GENOMIC DNA]</scope>
    <source>
        <strain evidence="9">LaAM-08-1</strain>
    </source>
</reference>
<sequence length="218" mass="23961">MNRPYGAVDVSANLKGVVPKSATQKILVTLAEKGELVQKTYGKTTFFVVNQANIEAMPPAQIAILEAELKSTNEEIKALAAEVKAATAALAKLKTSPTNAELEIQMAELESAVISKAAIRLQPLRSGAPLISPEEIEKVNADWTKWRAEWVWRKKVFKIDLHSVFRLWNLATDALPPQDALDLAEDLGIEMDTAEHAMVEQGPLCAQKAANTLKRKRH</sequence>
<name>A0A0C9XAJ0_9AGAR</name>